<dbReference type="PANTHER" id="PTHR30154:SF45">
    <property type="entry name" value="TRANSCRIPTIONAL REGULATORY PROTEIN (PROBABLY ASNC-FAMILY)-RELATED"/>
    <property type="match status" value="1"/>
</dbReference>
<sequence length="155" mass="16538">MSGSGCRFLRMDRIDQGIIDQLRSNARAGYGDIGQVVGLSASAVKRRVDRLVADGIIRGFTVQVDPKVEGLATEAYVELFCRGTVSPTDLKRILSGVPEIVEAGTVTGEADAIVIMRARDVIALEEALEKVRAASSVDHTRSAIVLSKLVTRVAG</sequence>
<keyword evidence="2 5" id="KW-0238">DNA-binding</keyword>
<dbReference type="InterPro" id="IPR000485">
    <property type="entry name" value="AsnC-type_HTH_dom"/>
</dbReference>
<dbReference type="Pfam" id="PF13404">
    <property type="entry name" value="HTH_AsnC-type"/>
    <property type="match status" value="1"/>
</dbReference>
<dbReference type="GO" id="GO:0043565">
    <property type="term" value="F:sequence-specific DNA binding"/>
    <property type="evidence" value="ECO:0007669"/>
    <property type="project" value="InterPro"/>
</dbReference>
<dbReference type="PROSITE" id="PS00519">
    <property type="entry name" value="HTH_ASNC_1"/>
    <property type="match status" value="1"/>
</dbReference>
<keyword evidence="6" id="KW-1185">Reference proteome</keyword>
<evidence type="ECO:0000256" key="1">
    <source>
        <dbReference type="ARBA" id="ARBA00023015"/>
    </source>
</evidence>
<dbReference type="Pfam" id="PF01037">
    <property type="entry name" value="AsnC_trans_reg"/>
    <property type="match status" value="1"/>
</dbReference>
<dbReference type="InterPro" id="IPR036388">
    <property type="entry name" value="WH-like_DNA-bd_sf"/>
</dbReference>
<protein>
    <submittedName>
        <fullName evidence="5">DNA-binding transcriptional regulator, Lrp family</fullName>
    </submittedName>
</protein>
<dbReference type="Gene3D" id="1.10.10.10">
    <property type="entry name" value="Winged helix-like DNA-binding domain superfamily/Winged helix DNA-binding domain"/>
    <property type="match status" value="1"/>
</dbReference>
<feature type="domain" description="HTH asnC-type" evidence="4">
    <location>
        <begin position="11"/>
        <end position="72"/>
    </location>
</feature>
<gene>
    <name evidence="5" type="ORF">SAMN04489720_1357</name>
</gene>
<dbReference type="AlphaFoldDB" id="A0A1G8CQA1"/>
<accession>A0A1G8CQA1</accession>
<organism evidence="5 6">
    <name type="scientific">Agrococcus jejuensis</name>
    <dbReference type="NCBI Taxonomy" id="399736"/>
    <lineage>
        <taxon>Bacteria</taxon>
        <taxon>Bacillati</taxon>
        <taxon>Actinomycetota</taxon>
        <taxon>Actinomycetes</taxon>
        <taxon>Micrococcales</taxon>
        <taxon>Microbacteriaceae</taxon>
        <taxon>Agrococcus</taxon>
    </lineage>
</organism>
<dbReference type="Proteomes" id="UP000198822">
    <property type="component" value="Chromosome I"/>
</dbReference>
<dbReference type="SMART" id="SM00344">
    <property type="entry name" value="HTH_ASNC"/>
    <property type="match status" value="1"/>
</dbReference>
<dbReference type="PROSITE" id="PS50956">
    <property type="entry name" value="HTH_ASNC_2"/>
    <property type="match status" value="1"/>
</dbReference>
<evidence type="ECO:0000256" key="3">
    <source>
        <dbReference type="ARBA" id="ARBA00023163"/>
    </source>
</evidence>
<dbReference type="SUPFAM" id="SSF46785">
    <property type="entry name" value="Winged helix' DNA-binding domain"/>
    <property type="match status" value="1"/>
</dbReference>
<dbReference type="InterPro" id="IPR011008">
    <property type="entry name" value="Dimeric_a/b-barrel"/>
</dbReference>
<proteinExistence type="predicted"/>
<dbReference type="GO" id="GO:0005829">
    <property type="term" value="C:cytosol"/>
    <property type="evidence" value="ECO:0007669"/>
    <property type="project" value="TreeGrafter"/>
</dbReference>
<dbReference type="STRING" id="399736.SAMN04489720_1357"/>
<evidence type="ECO:0000259" key="4">
    <source>
        <dbReference type="PROSITE" id="PS50956"/>
    </source>
</evidence>
<name>A0A1G8CQA1_9MICO</name>
<dbReference type="InterPro" id="IPR019885">
    <property type="entry name" value="Tscrpt_reg_HTH_AsnC-type_CS"/>
</dbReference>
<dbReference type="EMBL" id="LT629695">
    <property type="protein sequence ID" value="SDH47070.1"/>
    <property type="molecule type" value="Genomic_DNA"/>
</dbReference>
<evidence type="ECO:0000313" key="6">
    <source>
        <dbReference type="Proteomes" id="UP000198822"/>
    </source>
</evidence>
<dbReference type="PRINTS" id="PR00033">
    <property type="entry name" value="HTHASNC"/>
</dbReference>
<dbReference type="InterPro" id="IPR036390">
    <property type="entry name" value="WH_DNA-bd_sf"/>
</dbReference>
<dbReference type="PANTHER" id="PTHR30154">
    <property type="entry name" value="LEUCINE-RESPONSIVE REGULATORY PROTEIN"/>
    <property type="match status" value="1"/>
</dbReference>
<keyword evidence="1" id="KW-0805">Transcription regulation</keyword>
<evidence type="ECO:0000313" key="5">
    <source>
        <dbReference type="EMBL" id="SDH47070.1"/>
    </source>
</evidence>
<dbReference type="SUPFAM" id="SSF54909">
    <property type="entry name" value="Dimeric alpha+beta barrel"/>
    <property type="match status" value="1"/>
</dbReference>
<dbReference type="Gene3D" id="3.30.70.920">
    <property type="match status" value="1"/>
</dbReference>
<reference evidence="6" key="1">
    <citation type="submission" date="2016-10" db="EMBL/GenBank/DDBJ databases">
        <authorList>
            <person name="Varghese N."/>
            <person name="Submissions S."/>
        </authorList>
    </citation>
    <scope>NUCLEOTIDE SEQUENCE [LARGE SCALE GENOMIC DNA]</scope>
    <source>
        <strain evidence="6">DSM 22002</strain>
    </source>
</reference>
<dbReference type="InterPro" id="IPR019887">
    <property type="entry name" value="Tscrpt_reg_AsnC/Lrp_C"/>
</dbReference>
<evidence type="ECO:0000256" key="2">
    <source>
        <dbReference type="ARBA" id="ARBA00023125"/>
    </source>
</evidence>
<dbReference type="GO" id="GO:0043200">
    <property type="term" value="P:response to amino acid"/>
    <property type="evidence" value="ECO:0007669"/>
    <property type="project" value="TreeGrafter"/>
</dbReference>
<dbReference type="InterPro" id="IPR019888">
    <property type="entry name" value="Tscrpt_reg_AsnC-like"/>
</dbReference>
<keyword evidence="3" id="KW-0804">Transcription</keyword>